<dbReference type="Pfam" id="PF13561">
    <property type="entry name" value="adh_short_C2"/>
    <property type="match status" value="1"/>
</dbReference>
<dbReference type="InterPro" id="IPR036291">
    <property type="entry name" value="NAD(P)-bd_dom_sf"/>
</dbReference>
<evidence type="ECO:0000256" key="1">
    <source>
        <dbReference type="ARBA" id="ARBA00006484"/>
    </source>
</evidence>
<protein>
    <submittedName>
        <fullName evidence="2">NAD(P)-dependent oxidoreductase</fullName>
    </submittedName>
</protein>
<comment type="caution">
    <text evidence="2">The sequence shown here is derived from an EMBL/GenBank/DDBJ whole genome shotgun (WGS) entry which is preliminary data.</text>
</comment>
<dbReference type="EMBL" id="QFZK01000019">
    <property type="protein sequence ID" value="RFO95253.1"/>
    <property type="molecule type" value="Genomic_DNA"/>
</dbReference>
<dbReference type="PANTHER" id="PTHR42760">
    <property type="entry name" value="SHORT-CHAIN DEHYDROGENASES/REDUCTASES FAMILY MEMBER"/>
    <property type="match status" value="1"/>
</dbReference>
<dbReference type="SUPFAM" id="SSF51735">
    <property type="entry name" value="NAD(P)-binding Rossmann-fold domains"/>
    <property type="match status" value="1"/>
</dbReference>
<evidence type="ECO:0000313" key="2">
    <source>
        <dbReference type="EMBL" id="RFO95253.1"/>
    </source>
</evidence>
<dbReference type="Gene3D" id="3.40.50.720">
    <property type="entry name" value="NAD(P)-binding Rossmann-like Domain"/>
    <property type="match status" value="1"/>
</dbReference>
<accession>A0A3E1R7N3</accession>
<dbReference type="GO" id="GO:0030497">
    <property type="term" value="P:fatty acid elongation"/>
    <property type="evidence" value="ECO:0007669"/>
    <property type="project" value="TreeGrafter"/>
</dbReference>
<dbReference type="Proteomes" id="UP000260665">
    <property type="component" value="Unassembled WGS sequence"/>
</dbReference>
<keyword evidence="3" id="KW-1185">Reference proteome</keyword>
<dbReference type="OrthoDB" id="9806974at2"/>
<dbReference type="CDD" id="cd05233">
    <property type="entry name" value="SDR_c"/>
    <property type="match status" value="1"/>
</dbReference>
<dbReference type="InterPro" id="IPR002347">
    <property type="entry name" value="SDR_fam"/>
</dbReference>
<dbReference type="GO" id="GO:0016616">
    <property type="term" value="F:oxidoreductase activity, acting on the CH-OH group of donors, NAD or NADP as acceptor"/>
    <property type="evidence" value="ECO:0007669"/>
    <property type="project" value="TreeGrafter"/>
</dbReference>
<comment type="similarity">
    <text evidence="1">Belongs to the short-chain dehydrogenases/reductases (SDR) family.</text>
</comment>
<dbReference type="RefSeq" id="WP_117179812.1">
    <property type="nucleotide sequence ID" value="NZ_QFZK01000019.1"/>
</dbReference>
<dbReference type="PANTHER" id="PTHR42760:SF123">
    <property type="entry name" value="OXIDOREDUCTASE"/>
    <property type="match status" value="1"/>
</dbReference>
<evidence type="ECO:0000313" key="3">
    <source>
        <dbReference type="Proteomes" id="UP000260665"/>
    </source>
</evidence>
<sequence length="249" mass="25521">MPKKLALITGSSGGIGAAIAAAASRDGYRLALLDVNAAALQATSASLPDATAFTCDITDAAQVAQVLQTLGQVPELLVNNAGIVKFAPLLDITVQDFRRILDIDLTGAFVVSQQVASGLRDAGKPGSIVNIASIGGITPSFGTNAYAAAKAGLIKLTELMALEWGALGIRVNTVSPGFIDGGMSAAVYANASTRAVRTAAVPLKRLGLEQDIADAVLFLASEKANYISGHNLVVDGALTHSLLNQIPRE</sequence>
<reference evidence="2 3" key="1">
    <citation type="submission" date="2018-05" db="EMBL/GenBank/DDBJ databases">
        <title>Rhodoferax soyangensis sp.nov., isolated from an oligotrophic freshwater lake.</title>
        <authorList>
            <person name="Park M."/>
        </authorList>
    </citation>
    <scope>NUCLEOTIDE SEQUENCE [LARGE SCALE GENOMIC DNA]</scope>
    <source>
        <strain evidence="2 3">IMCC26218</strain>
    </source>
</reference>
<dbReference type="FunFam" id="3.40.50.720:FF:000084">
    <property type="entry name" value="Short-chain dehydrogenase reductase"/>
    <property type="match status" value="1"/>
</dbReference>
<dbReference type="AlphaFoldDB" id="A0A3E1R7N3"/>
<organism evidence="2 3">
    <name type="scientific">Rhodoferax lacus</name>
    <dbReference type="NCBI Taxonomy" id="2184758"/>
    <lineage>
        <taxon>Bacteria</taxon>
        <taxon>Pseudomonadati</taxon>
        <taxon>Pseudomonadota</taxon>
        <taxon>Betaproteobacteria</taxon>
        <taxon>Burkholderiales</taxon>
        <taxon>Comamonadaceae</taxon>
        <taxon>Rhodoferax</taxon>
    </lineage>
</organism>
<dbReference type="PRINTS" id="PR00081">
    <property type="entry name" value="GDHRDH"/>
</dbReference>
<proteinExistence type="inferred from homology"/>
<dbReference type="PRINTS" id="PR00080">
    <property type="entry name" value="SDRFAMILY"/>
</dbReference>
<name>A0A3E1R7N3_9BURK</name>
<gene>
    <name evidence="2" type="ORF">DIC66_19255</name>
</gene>